<dbReference type="AlphaFoldDB" id="A0A163RVL3"/>
<dbReference type="PANTHER" id="PTHR35923">
    <property type="entry name" value="MAJOR EXTRACELLULAR ENDOGLUCANASE"/>
    <property type="match status" value="1"/>
</dbReference>
<dbReference type="EMBL" id="LRIE01000066">
    <property type="protein sequence ID" value="KZM35741.1"/>
    <property type="molecule type" value="Genomic_DNA"/>
</dbReference>
<proteinExistence type="predicted"/>
<name>A0A163RVL3_9CELL</name>
<dbReference type="InterPro" id="IPR018087">
    <property type="entry name" value="Glyco_hydro_5_CS"/>
</dbReference>
<dbReference type="GO" id="GO:0030245">
    <property type="term" value="P:cellulose catabolic process"/>
    <property type="evidence" value="ECO:0007669"/>
    <property type="project" value="UniProtKB-KW"/>
</dbReference>
<evidence type="ECO:0000313" key="12">
    <source>
        <dbReference type="Proteomes" id="UP000076447"/>
    </source>
</evidence>
<dbReference type="Pfam" id="PF00553">
    <property type="entry name" value="CBM_2"/>
    <property type="match status" value="1"/>
</dbReference>
<dbReference type="Gene3D" id="2.60.40.10">
    <property type="entry name" value="Immunoglobulins"/>
    <property type="match status" value="1"/>
</dbReference>
<feature type="domain" description="Fibronectin type-III" evidence="9">
    <location>
        <begin position="491"/>
        <end position="580"/>
    </location>
</feature>
<dbReference type="GO" id="GO:0030247">
    <property type="term" value="F:polysaccharide binding"/>
    <property type="evidence" value="ECO:0007669"/>
    <property type="project" value="UniProtKB-UniRule"/>
</dbReference>
<dbReference type="PANTHER" id="PTHR35923:SF2">
    <property type="entry name" value="ENDOGLUCANASE"/>
    <property type="match status" value="1"/>
</dbReference>
<dbReference type="InterPro" id="IPR018366">
    <property type="entry name" value="CBM2_CS"/>
</dbReference>
<dbReference type="InterPro" id="IPR013783">
    <property type="entry name" value="Ig-like_fold"/>
</dbReference>
<dbReference type="InterPro" id="IPR008965">
    <property type="entry name" value="CBM2/CBM3_carb-bd_dom_sf"/>
</dbReference>
<dbReference type="Proteomes" id="UP000076447">
    <property type="component" value="Unassembled WGS sequence"/>
</dbReference>
<dbReference type="SUPFAM" id="SSF51445">
    <property type="entry name" value="(Trans)glycosidases"/>
    <property type="match status" value="1"/>
</dbReference>
<evidence type="ECO:0000256" key="1">
    <source>
        <dbReference type="ARBA" id="ARBA00000966"/>
    </source>
</evidence>
<evidence type="ECO:0000256" key="6">
    <source>
        <dbReference type="ARBA" id="ARBA00023295"/>
    </source>
</evidence>
<evidence type="ECO:0000256" key="3">
    <source>
        <dbReference type="ARBA" id="ARBA00022801"/>
    </source>
</evidence>
<keyword evidence="3 11" id="KW-0378">Hydrolase</keyword>
<dbReference type="Gene3D" id="2.60.40.290">
    <property type="match status" value="1"/>
</dbReference>
<dbReference type="PROSITE" id="PS50853">
    <property type="entry name" value="FN3"/>
    <property type="match status" value="1"/>
</dbReference>
<dbReference type="PROSITE" id="PS51173">
    <property type="entry name" value="CBM2"/>
    <property type="match status" value="1"/>
</dbReference>
<dbReference type="SMART" id="SM00637">
    <property type="entry name" value="CBD_II"/>
    <property type="match status" value="1"/>
</dbReference>
<dbReference type="PROSITE" id="PS00659">
    <property type="entry name" value="GLYCOSYL_HYDROL_F5"/>
    <property type="match status" value="1"/>
</dbReference>
<dbReference type="InterPro" id="IPR017853">
    <property type="entry name" value="GH"/>
</dbReference>
<sequence length="688" mass="73091">MSPLQDPISRPRPRRRAAYAAIAAGAVLVAGALPSAAALAGPTAPLTSSSTPTSASLTPSAAADVSLAAVPADDWLHTDGSTIVDAAGDEVWLTGANWFGFNASERVFHGLWSGNLEAITRSTAERGINIVRVPVSTELLLEWRDGETVASPNVNTFVNPELVGMDNKEIFDHWLSLCERYGLKVMIDLHSATADNSGHVYPLWTHGGFTVEDFYAGWEWFAQEYADDDTIVAADLKNEPHGSQSEALRAKWDGSSDADNWRYVAEQAAARILAINPHLLILVEGVQVYPKASKTWADRGLDDFHNTWWGGNLRGAADHPVDLGAHQDQLVYSPHDYGPLVSAQPWFEGDDWDRASLEAEVWDPNWLYLWKQETAPLLVGEWGGFLDGGKNEKWMRALRDMMVDHRISHTFWCINPNSGDTGGLLNHDWTTWDEAKYDLLEPALWKEGGKFVSLDHQVPLGGVGSTTGQSLGDLYGDGGTTPVPDTQAPTVPGTPSATDVTSSGVTLTWGASTDDRGVTAYDVYRNDATGATKVATTSTPSATLTGLSPATTYSFTVRARDAAGNVSPASGARTVTTSAGPVTPTGQCAVTSSTNGWSTGYTGTVKVTSTRSTPRNGWTLTFSLPAGQQVTNGWSGTFSQSGTTVTVVNAPWNGTLAPGASVEVGFTANGTGAGPSGFALDGQACTSA</sequence>
<keyword evidence="4" id="KW-0136">Cellulose degradation</keyword>
<feature type="domain" description="CBM2" evidence="10">
    <location>
        <begin position="581"/>
        <end position="688"/>
    </location>
</feature>
<dbReference type="InterPro" id="IPR036116">
    <property type="entry name" value="FN3_sf"/>
</dbReference>
<dbReference type="InterPro" id="IPR012291">
    <property type="entry name" value="CBM2_carb-bd_dom_sf"/>
</dbReference>
<dbReference type="RefSeq" id="WP_082848874.1">
    <property type="nucleotide sequence ID" value="NZ_LRIE01000066.1"/>
</dbReference>
<dbReference type="EC" id="3.2.1.4" evidence="2"/>
<dbReference type="Pfam" id="PF00041">
    <property type="entry name" value="fn3"/>
    <property type="match status" value="1"/>
</dbReference>
<dbReference type="Gene3D" id="3.20.20.80">
    <property type="entry name" value="Glycosidases"/>
    <property type="match status" value="1"/>
</dbReference>
<feature type="compositionally biased region" description="Polar residues" evidence="8">
    <location>
        <begin position="483"/>
        <end position="502"/>
    </location>
</feature>
<dbReference type="InterPro" id="IPR001547">
    <property type="entry name" value="Glyco_hydro_5"/>
</dbReference>
<dbReference type="GO" id="GO:0008810">
    <property type="term" value="F:cellulase activity"/>
    <property type="evidence" value="ECO:0007669"/>
    <property type="project" value="UniProtKB-EC"/>
</dbReference>
<gene>
    <name evidence="11" type="ORF">OJAG_15700</name>
</gene>
<dbReference type="SUPFAM" id="SSF49384">
    <property type="entry name" value="Carbohydrate-binding domain"/>
    <property type="match status" value="1"/>
</dbReference>
<feature type="region of interest" description="Disordered" evidence="8">
    <location>
        <begin position="477"/>
        <end position="502"/>
    </location>
</feature>
<dbReference type="SUPFAM" id="SSF49265">
    <property type="entry name" value="Fibronectin type III"/>
    <property type="match status" value="1"/>
</dbReference>
<evidence type="ECO:0000256" key="8">
    <source>
        <dbReference type="SAM" id="MobiDB-lite"/>
    </source>
</evidence>
<protein>
    <recommendedName>
        <fullName evidence="2">cellulase</fullName>
        <ecNumber evidence="2">3.2.1.4</ecNumber>
    </recommendedName>
</protein>
<reference evidence="11 12" key="1">
    <citation type="submission" date="2016-01" db="EMBL/GenBank/DDBJ databases">
        <title>Genome sequence of Oerskovia enterophila VJag, an agar and cellulose degrading bacterium.</title>
        <authorList>
            <person name="Poehlein A."/>
            <person name="Jag V."/>
            <person name="Bengelsdorf F."/>
            <person name="Duerre P."/>
            <person name="Daniel R."/>
        </authorList>
    </citation>
    <scope>NUCLEOTIDE SEQUENCE [LARGE SCALE GENOMIC DNA]</scope>
    <source>
        <strain evidence="11 12">VJag</strain>
    </source>
</reference>
<dbReference type="OrthoDB" id="4902692at2"/>
<accession>A0A163RVL3</accession>
<dbReference type="STRING" id="43678.OJAG_15700"/>
<dbReference type="InterPro" id="IPR001919">
    <property type="entry name" value="CBD2"/>
</dbReference>
<evidence type="ECO:0000256" key="7">
    <source>
        <dbReference type="ARBA" id="ARBA00023326"/>
    </source>
</evidence>
<dbReference type="PROSITE" id="PS00561">
    <property type="entry name" value="CBM2_A"/>
    <property type="match status" value="1"/>
</dbReference>
<keyword evidence="6 11" id="KW-0326">Glycosidase</keyword>
<comment type="catalytic activity">
    <reaction evidence="1">
        <text>Endohydrolysis of (1-&gt;4)-beta-D-glucosidic linkages in cellulose, lichenin and cereal beta-D-glucans.</text>
        <dbReference type="EC" id="3.2.1.4"/>
    </reaction>
</comment>
<dbReference type="SMART" id="SM00060">
    <property type="entry name" value="FN3"/>
    <property type="match status" value="1"/>
</dbReference>
<dbReference type="CDD" id="cd00063">
    <property type="entry name" value="FN3"/>
    <property type="match status" value="1"/>
</dbReference>
<evidence type="ECO:0000259" key="9">
    <source>
        <dbReference type="PROSITE" id="PS50853"/>
    </source>
</evidence>
<evidence type="ECO:0000256" key="5">
    <source>
        <dbReference type="ARBA" id="ARBA00023277"/>
    </source>
</evidence>
<organism evidence="11 12">
    <name type="scientific">Oerskovia enterophila</name>
    <dbReference type="NCBI Taxonomy" id="43678"/>
    <lineage>
        <taxon>Bacteria</taxon>
        <taxon>Bacillati</taxon>
        <taxon>Actinomycetota</taxon>
        <taxon>Actinomycetes</taxon>
        <taxon>Micrococcales</taxon>
        <taxon>Cellulomonadaceae</taxon>
        <taxon>Oerskovia</taxon>
    </lineage>
</organism>
<comment type="caution">
    <text evidence="11">The sequence shown here is derived from an EMBL/GenBank/DDBJ whole genome shotgun (WGS) entry which is preliminary data.</text>
</comment>
<keyword evidence="7" id="KW-0624">Polysaccharide degradation</keyword>
<keyword evidence="5" id="KW-0119">Carbohydrate metabolism</keyword>
<evidence type="ECO:0000259" key="10">
    <source>
        <dbReference type="PROSITE" id="PS51173"/>
    </source>
</evidence>
<evidence type="ECO:0000256" key="4">
    <source>
        <dbReference type="ARBA" id="ARBA00023001"/>
    </source>
</evidence>
<dbReference type="InterPro" id="IPR003961">
    <property type="entry name" value="FN3_dom"/>
</dbReference>
<dbReference type="PATRIC" id="fig|43678.3.peg.1644"/>
<evidence type="ECO:0000256" key="2">
    <source>
        <dbReference type="ARBA" id="ARBA00012601"/>
    </source>
</evidence>
<dbReference type="Pfam" id="PF00150">
    <property type="entry name" value="Cellulase"/>
    <property type="match status" value="1"/>
</dbReference>
<evidence type="ECO:0000313" key="11">
    <source>
        <dbReference type="EMBL" id="KZM35741.1"/>
    </source>
</evidence>